<evidence type="ECO:0000313" key="4">
    <source>
        <dbReference type="EMBL" id="KAJ6791154.1"/>
    </source>
</evidence>
<dbReference type="Gene3D" id="1.25.40.10">
    <property type="entry name" value="Tetratricopeptide repeat domain"/>
    <property type="match status" value="4"/>
</dbReference>
<dbReference type="PANTHER" id="PTHR47938:SF35">
    <property type="entry name" value="PENTATRICOPEPTIDE REPEAT-CONTAINING PROTEIN 4, MITOCHONDRIAL-RELATED"/>
    <property type="match status" value="1"/>
</dbReference>
<dbReference type="InterPro" id="IPR002885">
    <property type="entry name" value="PPR_rpt"/>
</dbReference>
<comment type="similarity">
    <text evidence="1">Belongs to the PPR family. P subfamily.</text>
</comment>
<dbReference type="GO" id="GO:0140053">
    <property type="term" value="P:mitochondrial gene expression"/>
    <property type="evidence" value="ECO:0007669"/>
    <property type="project" value="TreeGrafter"/>
</dbReference>
<evidence type="ECO:0000256" key="3">
    <source>
        <dbReference type="PROSITE-ProRule" id="PRU00708"/>
    </source>
</evidence>
<dbReference type="PROSITE" id="PS51375">
    <property type="entry name" value="PPR"/>
    <property type="match status" value="3"/>
</dbReference>
<proteinExistence type="inferred from homology"/>
<organism evidence="4 5">
    <name type="scientific">Iris pallida</name>
    <name type="common">Sweet iris</name>
    <dbReference type="NCBI Taxonomy" id="29817"/>
    <lineage>
        <taxon>Eukaryota</taxon>
        <taxon>Viridiplantae</taxon>
        <taxon>Streptophyta</taxon>
        <taxon>Embryophyta</taxon>
        <taxon>Tracheophyta</taxon>
        <taxon>Spermatophyta</taxon>
        <taxon>Magnoliopsida</taxon>
        <taxon>Liliopsida</taxon>
        <taxon>Asparagales</taxon>
        <taxon>Iridaceae</taxon>
        <taxon>Iridoideae</taxon>
        <taxon>Irideae</taxon>
        <taxon>Iris</taxon>
    </lineage>
</organism>
<dbReference type="Proteomes" id="UP001140949">
    <property type="component" value="Unassembled WGS sequence"/>
</dbReference>
<reference evidence="4" key="2">
    <citation type="submission" date="2023-04" db="EMBL/GenBank/DDBJ databases">
        <authorList>
            <person name="Bruccoleri R.E."/>
            <person name="Oakeley E.J."/>
            <person name="Faust A.-M."/>
            <person name="Dessus-Babus S."/>
            <person name="Altorfer M."/>
            <person name="Burckhardt D."/>
            <person name="Oertli M."/>
            <person name="Naumann U."/>
            <person name="Petersen F."/>
            <person name="Wong J."/>
        </authorList>
    </citation>
    <scope>NUCLEOTIDE SEQUENCE</scope>
    <source>
        <strain evidence="4">GSM-AAB239-AS_SAM_17_03QT</strain>
        <tissue evidence="4">Leaf</tissue>
    </source>
</reference>
<keyword evidence="5" id="KW-1185">Reference proteome</keyword>
<evidence type="ECO:0000256" key="2">
    <source>
        <dbReference type="ARBA" id="ARBA00022737"/>
    </source>
</evidence>
<dbReference type="InterPro" id="IPR011990">
    <property type="entry name" value="TPR-like_helical_dom_sf"/>
</dbReference>
<dbReference type="AlphaFoldDB" id="A0AAX6DHC2"/>
<dbReference type="GO" id="GO:0005739">
    <property type="term" value="C:mitochondrion"/>
    <property type="evidence" value="ECO:0007669"/>
    <property type="project" value="TreeGrafter"/>
</dbReference>
<dbReference type="EMBL" id="JANAVB010044619">
    <property type="protein sequence ID" value="KAJ6791154.1"/>
    <property type="molecule type" value="Genomic_DNA"/>
</dbReference>
<gene>
    <name evidence="4" type="ORF">M6B38_245820</name>
</gene>
<dbReference type="Pfam" id="PF13041">
    <property type="entry name" value="PPR_2"/>
    <property type="match status" value="1"/>
</dbReference>
<keyword evidence="2" id="KW-0677">Repeat</keyword>
<feature type="repeat" description="PPR" evidence="3">
    <location>
        <begin position="335"/>
        <end position="369"/>
    </location>
</feature>
<name>A0AAX6DHC2_IRIPA</name>
<dbReference type="Pfam" id="PF01535">
    <property type="entry name" value="PPR"/>
    <property type="match status" value="4"/>
</dbReference>
<feature type="repeat" description="PPR" evidence="3">
    <location>
        <begin position="475"/>
        <end position="505"/>
    </location>
</feature>
<dbReference type="GO" id="GO:0003729">
    <property type="term" value="F:mRNA binding"/>
    <property type="evidence" value="ECO:0007669"/>
    <property type="project" value="TreeGrafter"/>
</dbReference>
<evidence type="ECO:0000313" key="5">
    <source>
        <dbReference type="Proteomes" id="UP001140949"/>
    </source>
</evidence>
<evidence type="ECO:0000256" key="1">
    <source>
        <dbReference type="ARBA" id="ARBA00007626"/>
    </source>
</evidence>
<dbReference type="PANTHER" id="PTHR47938">
    <property type="entry name" value="RESPIRATORY COMPLEX I CHAPERONE (CIA84), PUTATIVE (AFU_ORTHOLOGUE AFUA_2G06020)-RELATED"/>
    <property type="match status" value="1"/>
</dbReference>
<feature type="repeat" description="PPR" evidence="3">
    <location>
        <begin position="509"/>
        <end position="543"/>
    </location>
</feature>
<protein>
    <submittedName>
        <fullName evidence="4">Protein Rf1, mitochondrial-like isoform X1</fullName>
    </submittedName>
</protein>
<sequence>MPLKTPNFTSLKWRSEIRNREVASQVATLLLHQTKSDPFPLLKPLLPSPLPPPLFLRILARIRTRPETSLRFFQFARSELRFQPDIRSHSKLIQTLITTDTTSDPDSSASRILHPILRSEPAPVILTHFSSSRALDLILEFYSNSRQIPNAFLTLSKIRVLGVVPSTGSSNSLLDSLCSSDWISTAWTCLGSLVRTGFEPDSRTWFVLCRVLCLQGRIKKAENLLESGSCGLDSYSLVVDCYSKNGEFTDAIRVLEGMRSPPGFGAYASVLDAGCRFGNFRVVGSVLKELVVCGLLPTAPFLDYNLVIGRFCDLGNAYAPEMFFRRARSANFRLSKGTYRRVLGVFSENGRAKEAMEVYKIMLVEGAEMDSECRAAFLSGVCKGEPSEEADAVLKDLIGKGSVPNVSDLSEYVDGQCSRGKWRGASDLLNVALEKGVMLGDFCCGSLVQRYCDEGLVGSAVSLHDKVKKSGGYLDGKSYNALLEALFAEKRIGEAVGVFDYMREKNVLGSASFVIMVTALCREKEMRKAMNLHDEMLKLGLKPDDATYKCLISGFV</sequence>
<dbReference type="NCBIfam" id="TIGR00756">
    <property type="entry name" value="PPR"/>
    <property type="match status" value="3"/>
</dbReference>
<accession>A0AAX6DHC2</accession>
<reference evidence="4" key="1">
    <citation type="journal article" date="2023" name="GigaByte">
        <title>Genome assembly of the bearded iris, Iris pallida Lam.</title>
        <authorList>
            <person name="Bruccoleri R.E."/>
            <person name="Oakeley E.J."/>
            <person name="Faust A.M.E."/>
            <person name="Altorfer M."/>
            <person name="Dessus-Babus S."/>
            <person name="Burckhardt D."/>
            <person name="Oertli M."/>
            <person name="Naumann U."/>
            <person name="Petersen F."/>
            <person name="Wong J."/>
        </authorList>
    </citation>
    <scope>NUCLEOTIDE SEQUENCE</scope>
    <source>
        <strain evidence="4">GSM-AAB239-AS_SAM_17_03QT</strain>
    </source>
</reference>
<comment type="caution">
    <text evidence="4">The sequence shown here is derived from an EMBL/GenBank/DDBJ whole genome shotgun (WGS) entry which is preliminary data.</text>
</comment>